<evidence type="ECO:0000313" key="6">
    <source>
        <dbReference type="Proteomes" id="UP000537131"/>
    </source>
</evidence>
<dbReference type="InterPro" id="IPR051549">
    <property type="entry name" value="PEP_Utilizing_Enz"/>
</dbReference>
<sequence>MYVVDLKHVRKDDILIVGGKGANLGEMIKAGINVPGGFCITSKSYYSYIEENKIQPKIDELLKKAYENEDKLNMYADKIEKIIIDGIIPKIIKYKIIEYYTSLGKNIRVAVRSSATTEDLPEASFAGQQETFLNVYKIEDVFDKIKRCWASLWTARAIKYRQQMGFDKEKISIAIVVQVMIEGQISGVLFTVNPTTNNKDEIMINSTYGLGEAVVSGMVTPDTYICLKNNSKVLKKYKGSKEISIVYDNVKGTTSIENSKEKRDAFTLNENYIKKLIFIGINIEKYYGSPQDIEWTIKNDNLYILQSRAVTTLNHNITKCAKSTINNFIEHCPVVPYPLDFQPLLIMDEEKANVFRNIGIKMESEVSMKDNGEFVIKGSKLRPTIKILKLPFIFKKFINEKNNMEETEKFKKNILVKIQQLENKNFNNCSMQELGTLLHDIMKIIHEIGYVRFRYNIFPEVLLGKIIEHKLKKIDKNLTEYDLLSGLKYKTWLINKDLKELAKKAEEDRDIHEFINNELLNKNRDKKIIMNELKEKSSGYYKQVKKFLEKNGWKSSMSYIPFSTKSWNEDLRGFLSIIKVMIESEKNEFHVDKYKSIKEKIIEKIGKHKGEKLLKQIDVYRYNHVQREESLYMIEICYGLSRSIVKELIERMLDILESEKDILYLTLDEVYNICKNPENNIEELKKKICIRKEVRIKNKALWNNCQLLYENLDCKMLKGLSGSKGRISGKVCIINSMEEFNKLKKGDILVCKFTDPVWTPLFSIAKAVVTDSGGPLSHSAIIAREYGIPAVLGVGNATFILKDGDEIIVDGNKGEVLF</sequence>
<gene>
    <name evidence="5" type="ORF">HBE96_04210</name>
</gene>
<dbReference type="GO" id="GO:0016301">
    <property type="term" value="F:kinase activity"/>
    <property type="evidence" value="ECO:0007669"/>
    <property type="project" value="InterPro"/>
</dbReference>
<dbReference type="AlphaFoldDB" id="A0A7Y0HLH0"/>
<evidence type="ECO:0000313" key="5">
    <source>
        <dbReference type="EMBL" id="NMM61904.1"/>
    </source>
</evidence>
<dbReference type="Proteomes" id="UP000537131">
    <property type="component" value="Unassembled WGS sequence"/>
</dbReference>
<dbReference type="Pfam" id="PF00391">
    <property type="entry name" value="PEP-utilizers"/>
    <property type="match status" value="1"/>
</dbReference>
<feature type="domain" description="Pyruvate phosphate dikinase AMP/ATP-binding" evidence="4">
    <location>
        <begin position="16"/>
        <end position="320"/>
    </location>
</feature>
<dbReference type="Gene3D" id="3.30.1490.20">
    <property type="entry name" value="ATP-grasp fold, A domain"/>
    <property type="match status" value="1"/>
</dbReference>
<dbReference type="InterPro" id="IPR036637">
    <property type="entry name" value="Phosphohistidine_dom_sf"/>
</dbReference>
<organism evidence="5 6">
    <name type="scientific">Clostridium muellerianum</name>
    <dbReference type="NCBI Taxonomy" id="2716538"/>
    <lineage>
        <taxon>Bacteria</taxon>
        <taxon>Bacillati</taxon>
        <taxon>Bacillota</taxon>
        <taxon>Clostridia</taxon>
        <taxon>Eubacteriales</taxon>
        <taxon>Clostridiaceae</taxon>
        <taxon>Clostridium</taxon>
    </lineage>
</organism>
<protein>
    <submittedName>
        <fullName evidence="5">Phosphoenolpyruvate synthase</fullName>
    </submittedName>
</protein>
<dbReference type="InterPro" id="IPR013815">
    <property type="entry name" value="ATP_grasp_subdomain_1"/>
</dbReference>
<dbReference type="SUPFAM" id="SSF56059">
    <property type="entry name" value="Glutathione synthetase ATP-binding domain-like"/>
    <property type="match status" value="1"/>
</dbReference>
<dbReference type="GO" id="GO:0005524">
    <property type="term" value="F:ATP binding"/>
    <property type="evidence" value="ECO:0007669"/>
    <property type="project" value="UniProtKB-KW"/>
</dbReference>
<dbReference type="InterPro" id="IPR008279">
    <property type="entry name" value="PEP-util_enz_mobile_dom"/>
</dbReference>
<keyword evidence="6" id="KW-1185">Reference proteome</keyword>
<evidence type="ECO:0000259" key="4">
    <source>
        <dbReference type="Pfam" id="PF01326"/>
    </source>
</evidence>
<dbReference type="Gene3D" id="3.30.470.20">
    <property type="entry name" value="ATP-grasp fold, B domain"/>
    <property type="match status" value="1"/>
</dbReference>
<feature type="domain" description="PEP-utilising enzyme mobile" evidence="3">
    <location>
        <begin position="744"/>
        <end position="814"/>
    </location>
</feature>
<evidence type="ECO:0000256" key="2">
    <source>
        <dbReference type="ARBA" id="ARBA00022840"/>
    </source>
</evidence>
<dbReference type="RefSeq" id="WP_169296505.1">
    <property type="nucleotide sequence ID" value="NZ_JABBNI010000008.1"/>
</dbReference>
<evidence type="ECO:0000259" key="3">
    <source>
        <dbReference type="Pfam" id="PF00391"/>
    </source>
</evidence>
<comment type="caution">
    <text evidence="5">The sequence shown here is derived from an EMBL/GenBank/DDBJ whole genome shotgun (WGS) entry which is preliminary data.</text>
</comment>
<dbReference type="PANTHER" id="PTHR43615">
    <property type="entry name" value="PHOSPHOENOLPYRUVATE SYNTHASE-RELATED"/>
    <property type="match status" value="1"/>
</dbReference>
<accession>A0A7Y0HLH0</accession>
<reference evidence="5 6" key="1">
    <citation type="submission" date="2020-06" db="EMBL/GenBank/DDBJ databases">
        <title>Complete Genome Sequence of Clostridium muelleri sp. nov. P21T, an Acid-Alcohol Producing Acetogen Isolated from Old Hay.</title>
        <authorList>
            <person name="Duncan K.E."/>
            <person name="Tanner R.S."/>
        </authorList>
    </citation>
    <scope>NUCLEOTIDE SEQUENCE [LARGE SCALE GENOMIC DNA]</scope>
    <source>
        <strain evidence="5 6">P21</strain>
    </source>
</reference>
<keyword evidence="5" id="KW-0670">Pyruvate</keyword>
<proteinExistence type="predicted"/>
<dbReference type="Pfam" id="PF01326">
    <property type="entry name" value="PPDK_N"/>
    <property type="match status" value="1"/>
</dbReference>
<evidence type="ECO:0000256" key="1">
    <source>
        <dbReference type="ARBA" id="ARBA00022741"/>
    </source>
</evidence>
<keyword evidence="2" id="KW-0067">ATP-binding</keyword>
<dbReference type="InterPro" id="IPR002192">
    <property type="entry name" value="PPDK_AMP/ATP-bd"/>
</dbReference>
<dbReference type="PANTHER" id="PTHR43615:SF1">
    <property type="entry name" value="PPDK_N DOMAIN-CONTAINING PROTEIN"/>
    <property type="match status" value="1"/>
</dbReference>
<dbReference type="SUPFAM" id="SSF52009">
    <property type="entry name" value="Phosphohistidine domain"/>
    <property type="match status" value="1"/>
</dbReference>
<dbReference type="Gene3D" id="3.50.30.10">
    <property type="entry name" value="Phosphohistidine domain"/>
    <property type="match status" value="1"/>
</dbReference>
<dbReference type="EMBL" id="JABBNI010000008">
    <property type="protein sequence ID" value="NMM61904.1"/>
    <property type="molecule type" value="Genomic_DNA"/>
</dbReference>
<dbReference type="FunFam" id="3.30.1490.20:FF:000010">
    <property type="entry name" value="Phosphoenolpyruvate synthase"/>
    <property type="match status" value="1"/>
</dbReference>
<keyword evidence="1" id="KW-0547">Nucleotide-binding</keyword>
<name>A0A7Y0HLH0_9CLOT</name>